<accession>A0ABQ4D4T1</accession>
<sequence length="124" mass="12561">MHNSLTWAFGFVLQVGVVEEAGAGGGEGDSTSSTLGYLSTTRTTSGKKPEQRDRMVAAGEGGSDQHRAAGAQNAPQLTGGSGQVRHVVDDGGQPGRVDAADGMLATSPTRTCGCRQRARTASAG</sequence>
<organism evidence="2 3">
    <name type="scientific">Asanoa siamensis</name>
    <dbReference type="NCBI Taxonomy" id="926357"/>
    <lineage>
        <taxon>Bacteria</taxon>
        <taxon>Bacillati</taxon>
        <taxon>Actinomycetota</taxon>
        <taxon>Actinomycetes</taxon>
        <taxon>Micromonosporales</taxon>
        <taxon>Micromonosporaceae</taxon>
        <taxon>Asanoa</taxon>
    </lineage>
</organism>
<gene>
    <name evidence="2" type="ORF">Asi02nite_80520</name>
</gene>
<name>A0ABQ4D4T1_9ACTN</name>
<protein>
    <recommendedName>
        <fullName evidence="4">Secreted protein</fullName>
    </recommendedName>
</protein>
<comment type="caution">
    <text evidence="2">The sequence shown here is derived from an EMBL/GenBank/DDBJ whole genome shotgun (WGS) entry which is preliminary data.</text>
</comment>
<dbReference type="Proteomes" id="UP000604117">
    <property type="component" value="Unassembled WGS sequence"/>
</dbReference>
<feature type="compositionally biased region" description="Low complexity" evidence="1">
    <location>
        <begin position="30"/>
        <end position="46"/>
    </location>
</feature>
<dbReference type="EMBL" id="BONE01000158">
    <property type="protein sequence ID" value="GIF78534.1"/>
    <property type="molecule type" value="Genomic_DNA"/>
</dbReference>
<evidence type="ECO:0000256" key="1">
    <source>
        <dbReference type="SAM" id="MobiDB-lite"/>
    </source>
</evidence>
<proteinExistence type="predicted"/>
<feature type="region of interest" description="Disordered" evidence="1">
    <location>
        <begin position="21"/>
        <end position="106"/>
    </location>
</feature>
<reference evidence="2 3" key="1">
    <citation type="submission" date="2021-01" db="EMBL/GenBank/DDBJ databases">
        <title>Whole genome shotgun sequence of Asanoa siamensis NBRC 107932.</title>
        <authorList>
            <person name="Komaki H."/>
            <person name="Tamura T."/>
        </authorList>
    </citation>
    <scope>NUCLEOTIDE SEQUENCE [LARGE SCALE GENOMIC DNA]</scope>
    <source>
        <strain evidence="2 3">NBRC 107932</strain>
    </source>
</reference>
<evidence type="ECO:0008006" key="4">
    <source>
        <dbReference type="Google" id="ProtNLM"/>
    </source>
</evidence>
<evidence type="ECO:0000313" key="2">
    <source>
        <dbReference type="EMBL" id="GIF78534.1"/>
    </source>
</evidence>
<keyword evidence="3" id="KW-1185">Reference proteome</keyword>
<evidence type="ECO:0000313" key="3">
    <source>
        <dbReference type="Proteomes" id="UP000604117"/>
    </source>
</evidence>